<evidence type="ECO:0000313" key="5">
    <source>
        <dbReference type="EMBL" id="SDW19218.1"/>
    </source>
</evidence>
<dbReference type="EMBL" id="FNND01000001">
    <property type="protein sequence ID" value="SDW19218.1"/>
    <property type="molecule type" value="Genomic_DNA"/>
</dbReference>
<name>A0A1H2RJ12_9FLAO</name>
<dbReference type="InterPro" id="IPR013783">
    <property type="entry name" value="Ig-like_fold"/>
</dbReference>
<proteinExistence type="inferred from homology"/>
<dbReference type="SMART" id="SM01360">
    <property type="entry name" value="A2M"/>
    <property type="match status" value="1"/>
</dbReference>
<dbReference type="PANTHER" id="PTHR40094:SF1">
    <property type="entry name" value="UBIQUITIN DOMAIN-CONTAINING PROTEIN"/>
    <property type="match status" value="1"/>
</dbReference>
<dbReference type="Pfam" id="PF11974">
    <property type="entry name" value="bMG3"/>
    <property type="match status" value="1"/>
</dbReference>
<evidence type="ECO:0000259" key="3">
    <source>
        <dbReference type="SMART" id="SM01359"/>
    </source>
</evidence>
<dbReference type="InterPro" id="IPR047565">
    <property type="entry name" value="Alpha-macroglob_thiol-ester_cl"/>
</dbReference>
<dbReference type="InterPro" id="IPR021868">
    <property type="entry name" value="Alpha_2_Macroglob_MG3"/>
</dbReference>
<dbReference type="InterPro" id="IPR041246">
    <property type="entry name" value="Bact_MG10"/>
</dbReference>
<evidence type="ECO:0000256" key="2">
    <source>
        <dbReference type="ARBA" id="ARBA00022729"/>
    </source>
</evidence>
<dbReference type="Gene3D" id="2.60.40.10">
    <property type="entry name" value="Immunoglobulins"/>
    <property type="match status" value="1"/>
</dbReference>
<dbReference type="InterPro" id="IPR008930">
    <property type="entry name" value="Terpenoid_cyclase/PrenylTrfase"/>
</dbReference>
<dbReference type="PROSITE" id="PS51257">
    <property type="entry name" value="PROKAR_LIPOPROTEIN"/>
    <property type="match status" value="1"/>
</dbReference>
<evidence type="ECO:0000256" key="1">
    <source>
        <dbReference type="ARBA" id="ARBA00010556"/>
    </source>
</evidence>
<comment type="similarity">
    <text evidence="1">Belongs to the protease inhibitor I39 (alpha-2-macroglobulin) family. Bacterial alpha-2-macroglobulin subfamily.</text>
</comment>
<dbReference type="Gene3D" id="1.50.10.20">
    <property type="match status" value="1"/>
</dbReference>
<dbReference type="InterPro" id="IPR001599">
    <property type="entry name" value="Macroglobln_a2"/>
</dbReference>
<accession>A0A1H2RJ12</accession>
<dbReference type="Pfam" id="PF17973">
    <property type="entry name" value="bMG10"/>
    <property type="match status" value="1"/>
</dbReference>
<dbReference type="Gene3D" id="2.60.40.1930">
    <property type="match status" value="1"/>
</dbReference>
<dbReference type="Pfam" id="PF00207">
    <property type="entry name" value="A2M"/>
    <property type="match status" value="1"/>
</dbReference>
<evidence type="ECO:0000259" key="4">
    <source>
        <dbReference type="SMART" id="SM01360"/>
    </source>
</evidence>
<dbReference type="InterPro" id="IPR011625">
    <property type="entry name" value="A2M_N_BRD"/>
</dbReference>
<dbReference type="InterPro" id="IPR041462">
    <property type="entry name" value="Bact_A2M_MG6"/>
</dbReference>
<dbReference type="Pfam" id="PF01835">
    <property type="entry name" value="MG2"/>
    <property type="match status" value="1"/>
</dbReference>
<dbReference type="InterPro" id="IPR051802">
    <property type="entry name" value="YfhM-like"/>
</dbReference>
<dbReference type="SMART" id="SM01419">
    <property type="entry name" value="Thiol-ester_cl"/>
    <property type="match status" value="1"/>
</dbReference>
<evidence type="ECO:0000313" key="6">
    <source>
        <dbReference type="Proteomes" id="UP000182771"/>
    </source>
</evidence>
<dbReference type="SUPFAM" id="SSF48239">
    <property type="entry name" value="Terpenoid cyclases/Protein prenyltransferases"/>
    <property type="match status" value="1"/>
</dbReference>
<dbReference type="Pfam" id="PF17972">
    <property type="entry name" value="bMG5"/>
    <property type="match status" value="1"/>
</dbReference>
<organism evidence="5 6">
    <name type="scientific">Capnocytophaga granulosa</name>
    <dbReference type="NCBI Taxonomy" id="45242"/>
    <lineage>
        <taxon>Bacteria</taxon>
        <taxon>Pseudomonadati</taxon>
        <taxon>Bacteroidota</taxon>
        <taxon>Flavobacteriia</taxon>
        <taxon>Flavobacteriales</taxon>
        <taxon>Flavobacteriaceae</taxon>
        <taxon>Capnocytophaga</taxon>
    </lineage>
</organism>
<protein>
    <recommendedName>
        <fullName evidence="7">Alpha-2-macroglobulin family protein</fullName>
    </recommendedName>
</protein>
<dbReference type="InterPro" id="IPR002890">
    <property type="entry name" value="MG2"/>
</dbReference>
<dbReference type="SMART" id="SM01359">
    <property type="entry name" value="A2M_N_2"/>
    <property type="match status" value="1"/>
</dbReference>
<keyword evidence="6" id="KW-1185">Reference proteome</keyword>
<reference evidence="5 6" key="1">
    <citation type="submission" date="2016-10" db="EMBL/GenBank/DDBJ databases">
        <authorList>
            <person name="Varghese N."/>
            <person name="Submissions S."/>
        </authorList>
    </citation>
    <scope>NUCLEOTIDE SEQUENCE [LARGE SCALE GENOMIC DNA]</scope>
    <source>
        <strain evidence="5 6">DSM 11449</strain>
    </source>
</reference>
<dbReference type="CDD" id="cd02891">
    <property type="entry name" value="A2M_like"/>
    <property type="match status" value="1"/>
</dbReference>
<sequence length="1828" mass="203786">MNRWVSSHIIKYSIMKNFLFYLMACLLLVACSKNNGHKDSDPALFREYITGFSAGTIPANGPIEVILTEALSEERLKDLDTSKLFEFSPAVEGKVIFEGSLLKFVPNESLEHNKEYGVTLHLDKLFDVKKDLKSFYFHVRTQSLLFEVDIRDLQSYSRDYYFLNAYLEASDNISPEMLPELVSATIDGQNLRIKPQATESATQIAFIVDSIPTPKDKQQTLRIWWDGDRYDIESKGESALTIPTSNQFGVVQLLQNEGEHNSFSMTFSAPLDKKQDLRGLVTVPEYKGDLRYSISGNTLKLYADENFEKEITIKAFQGIRSQYGERMTYDYTGKIEFDPIKPEVRFVRNGTILPSSQNLKVNFQTINLKAVEVSVMKIYQNNILQFLQDNNLGGSYNLRRVGATIARKVVPIHGLGNGSLSKWSTHAIDLSKLISPEPGAIYRVKIDFKKEYALNCNDDKKPIKEENLPIGEESISDYDDDYYEAYNWDERDDPCKDSYYYEKYVETNILATDLGVLVKRGQNNDYMVVVNNLLTTAPVSGTKVELFDYQQQKIAEASTNSDGKAVVTTAKRAYFVIAQKDKNTTYAKIDDGSSQSVSKYEVDGLELEKGRNAFIYTERGVWRPGDNISVGFIFNDFANKLPESLPIKLTFSDPNGKVVQQLVKTTTPENHYLFNLKTSPDAPTGNWTCQITVGSASYSKTIKVETIKPNRLKIINSLSEKFISSEGENASLQVDWLQGVPAGNIKVDITGKIYPKAKPFKGYESYTFHNTSFEFSSEEIAVFSGNTDEQGKASFFFLPKELKDASQMLKINLLTQANEQGGDFSTDVTSATYSPFSSYVGIKAPNDSYYYETGKPAKFQTVVLSEGGKPISGHRVKLYAYKLDKNWWWDVSDYNISTYNASDSKTPAFTLEATTGGDGKAIFNVNIERGASGRYFFLAEDSQSNHEAGIDARFYSWGDNDEDAGVEATMLMLSTDKKDYKVGEKVVISFPSDTDGRALISVENGSKVLNTYWVNTQKGKTTYQVPVTEEMAPNAYLYVTLLQPHAQTQNDAPIRLYGIAPISVYNPKTKLEPVIEMPEVLRPEKQVTIKVREKSGKPMTYSLAIVEDGLLDLTRFKTPNPWNTFFAKTALGVKTWDIYNDVIGAFGGTINQIFSIGGDEDLGVGKAKKANRFKPLTIVQGPFTLKGGSQTHQIDIPNYIGSARVMVVASDVKANAFGCAEKTATIKSPVMVLASLPRKAVPGETITLPVTVFANEKQVKNVTVRVKTNEKFSLSSQGQQQLSFTEPAEKMAYFSLKVNETGIGKVTVEATAGGEKSTYEVEMDVYNPNPKVYQVKSTVLQPNASQNIGFEVFGEKGTYTSVLEVSSFPGVNLSQRLKYLIDYPHGCAEQLTSKGFPQLYLADFETLSTKQQQEVQQNVSATIRKLSENQLPNGGFSYWQGADYPDDWATSYIGQFYIEAEKKGFSLPSGSKAKWISYQKMMARNWVYKGESSTFEQAYRLYTLALANSADIASMNRLREMSNSMVSNAARARLAAAYALAGQKKVAESLFSKVKLDSEEDDYFSYGSTLRNKAMGLETALLLGKAELAADLALEISDRLSSSEWLSTQTTAYSLYAMARYVAKNKTGKNWTLNYQLGKESATLSNSPSGYASKVLSASLGNHKIALQNKSGVTLYARVVTSGIPPVGKELVQENGLKISTSYTSKNGTLSVASLPQGTNFTCTISVTNTTQSRVTNVALTQFVPSGWEIINTRYTDYDTDSSRWDYADIRDDRANIYFGLSAGETKTFTLKFNASYKGQYYLPGTHAEAMYNIKYNTRNAGEWIKVE</sequence>
<dbReference type="Pfam" id="PF07703">
    <property type="entry name" value="A2M_BRD"/>
    <property type="match status" value="1"/>
</dbReference>
<dbReference type="InterPro" id="IPR041203">
    <property type="entry name" value="Bact_A2M_MG5"/>
</dbReference>
<dbReference type="PANTHER" id="PTHR40094">
    <property type="entry name" value="ALPHA-2-MACROGLOBULIN HOMOLOG"/>
    <property type="match status" value="1"/>
</dbReference>
<keyword evidence="2" id="KW-0732">Signal</keyword>
<dbReference type="GO" id="GO:0004866">
    <property type="term" value="F:endopeptidase inhibitor activity"/>
    <property type="evidence" value="ECO:0007669"/>
    <property type="project" value="InterPro"/>
</dbReference>
<feature type="domain" description="Alpha-2-macroglobulin" evidence="4">
    <location>
        <begin position="1177"/>
        <end position="1266"/>
    </location>
</feature>
<gene>
    <name evidence="5" type="ORF">SAMN05444420_101484</name>
</gene>
<feature type="domain" description="Alpha-2-macroglobulin bait region" evidence="3">
    <location>
        <begin position="971"/>
        <end position="1113"/>
    </location>
</feature>
<comment type="caution">
    <text evidence="5">The sequence shown here is derived from an EMBL/GenBank/DDBJ whole genome shotgun (WGS) entry which is preliminary data.</text>
</comment>
<evidence type="ECO:0008006" key="7">
    <source>
        <dbReference type="Google" id="ProtNLM"/>
    </source>
</evidence>
<dbReference type="Pfam" id="PF17962">
    <property type="entry name" value="bMG6"/>
    <property type="match status" value="1"/>
</dbReference>
<dbReference type="Proteomes" id="UP000182771">
    <property type="component" value="Unassembled WGS sequence"/>
</dbReference>